<proteinExistence type="predicted"/>
<dbReference type="EMBL" id="GEDG01022189">
    <property type="protein sequence ID" value="JAP17710.1"/>
    <property type="molecule type" value="Transcribed_RNA"/>
</dbReference>
<dbReference type="EMBL" id="GEDG01031920">
    <property type="protein sequence ID" value="JAP11105.1"/>
    <property type="molecule type" value="Transcribed_RNA"/>
</dbReference>
<organism evidence="1">
    <name type="scientific">Solanum chacoense</name>
    <name type="common">Chaco potato</name>
    <dbReference type="NCBI Taxonomy" id="4108"/>
    <lineage>
        <taxon>Eukaryota</taxon>
        <taxon>Viridiplantae</taxon>
        <taxon>Streptophyta</taxon>
        <taxon>Embryophyta</taxon>
        <taxon>Tracheophyta</taxon>
        <taxon>Spermatophyta</taxon>
        <taxon>Magnoliopsida</taxon>
        <taxon>eudicotyledons</taxon>
        <taxon>Gunneridae</taxon>
        <taxon>Pentapetalae</taxon>
        <taxon>asterids</taxon>
        <taxon>lamiids</taxon>
        <taxon>Solanales</taxon>
        <taxon>Solanaceae</taxon>
        <taxon>Solanoideae</taxon>
        <taxon>Solaneae</taxon>
        <taxon>Solanum</taxon>
    </lineage>
</organism>
<protein>
    <submittedName>
        <fullName evidence="1">Putative ovule protein</fullName>
    </submittedName>
</protein>
<accession>A0A0V0GSD4</accession>
<reference evidence="1" key="1">
    <citation type="submission" date="2015-12" db="EMBL/GenBank/DDBJ databases">
        <title>Gene expression during late stages of embryo sac development: a critical building block for successful pollen-pistil interactions.</title>
        <authorList>
            <person name="Liu Y."/>
            <person name="Joly V."/>
            <person name="Sabar M."/>
            <person name="Matton D.P."/>
        </authorList>
    </citation>
    <scope>NUCLEOTIDE SEQUENCE</scope>
</reference>
<sequence>MKLPSVFNLFIPMTGLIQWTCFQRGTGLRSSMTSQSLSQLKSTSSCGKESLKTALIIHKV</sequence>
<evidence type="ECO:0000313" key="1">
    <source>
        <dbReference type="EMBL" id="JAP11105.1"/>
    </source>
</evidence>
<name>A0A0V0GSD4_SOLCH</name>
<dbReference type="AlphaFoldDB" id="A0A0V0GSD4"/>